<dbReference type="AlphaFoldDB" id="A0A1P8JYY3"/>
<sequence>MANQIIDDLRLNTSPGINTGLWKFPPAQYPASTAAAIGTFRYYAAFIPACSGLIGTVGFEATVVPDATNKARCAFYTNANGFPGSLIQEADAEITPAVGTNLFAFTGGVRSGPSGVWVVIIISATSAPTLRAGQTGDPWAGPGALDFQTVNKGWYSPVRSYPSVMPTVFDMTGVLGHAATFPLIGVRP</sequence>
<keyword evidence="2" id="KW-1185">Reference proteome</keyword>
<dbReference type="STRING" id="1842727.RD110_18620"/>
<evidence type="ECO:0000313" key="2">
    <source>
        <dbReference type="Proteomes" id="UP000186609"/>
    </source>
</evidence>
<evidence type="ECO:0000313" key="1">
    <source>
        <dbReference type="EMBL" id="APW38969.1"/>
    </source>
</evidence>
<dbReference type="RefSeq" id="WP_076200992.1">
    <property type="nucleotide sequence ID" value="NZ_CP019236.1"/>
</dbReference>
<accession>A0A1P8JYY3</accession>
<dbReference type="KEGG" id="rhy:RD110_18620"/>
<proteinExistence type="predicted"/>
<name>A0A1P8JYY3_9BURK</name>
<dbReference type="Proteomes" id="UP000186609">
    <property type="component" value="Chromosome"/>
</dbReference>
<dbReference type="EMBL" id="CP019236">
    <property type="protein sequence ID" value="APW38969.1"/>
    <property type="molecule type" value="Genomic_DNA"/>
</dbReference>
<protein>
    <submittedName>
        <fullName evidence="1">Uncharacterized protein</fullName>
    </submittedName>
</protein>
<reference evidence="1 2" key="1">
    <citation type="submission" date="2017-01" db="EMBL/GenBank/DDBJ databases">
        <authorList>
            <person name="Mah S.A."/>
            <person name="Swanson W.J."/>
            <person name="Moy G.W."/>
            <person name="Vacquier V.D."/>
        </authorList>
    </citation>
    <scope>NUCLEOTIDE SEQUENCE [LARGE SCALE GENOMIC DNA]</scope>
    <source>
        <strain evidence="1 2">DCY110</strain>
    </source>
</reference>
<organism evidence="1 2">
    <name type="scientific">Rhodoferax koreensis</name>
    <dbReference type="NCBI Taxonomy" id="1842727"/>
    <lineage>
        <taxon>Bacteria</taxon>
        <taxon>Pseudomonadati</taxon>
        <taxon>Pseudomonadota</taxon>
        <taxon>Betaproteobacteria</taxon>
        <taxon>Burkholderiales</taxon>
        <taxon>Comamonadaceae</taxon>
        <taxon>Rhodoferax</taxon>
    </lineage>
</organism>
<gene>
    <name evidence="1" type="ORF">RD110_18620</name>
</gene>